<protein>
    <submittedName>
        <fullName evidence="1">Armadillo repeat-containing protein 7</fullName>
    </submittedName>
</protein>
<dbReference type="Gene3D" id="1.25.10.10">
    <property type="entry name" value="Leucine-rich Repeat Variant"/>
    <property type="match status" value="1"/>
</dbReference>
<evidence type="ECO:0000313" key="1">
    <source>
        <dbReference type="EMBL" id="JAD01316.1"/>
    </source>
</evidence>
<dbReference type="EMBL" id="GBXI01012976">
    <property type="protein sequence ID" value="JAD01316.1"/>
    <property type="molecule type" value="Transcribed_RNA"/>
</dbReference>
<reference evidence="1" key="2">
    <citation type="journal article" date="2015" name="Gigascience">
        <title>Reconstructing a comprehensive transcriptome assembly of a white-pupal translocated strain of the pest fruit fly Bactrocera cucurbitae.</title>
        <authorList>
            <person name="Sim S.B."/>
            <person name="Calla B."/>
            <person name="Hall B."/>
            <person name="DeRego T."/>
            <person name="Geib S.M."/>
        </authorList>
    </citation>
    <scope>NUCLEOTIDE SEQUENCE</scope>
</reference>
<name>A0A0A1WRU1_ZEUCU</name>
<dbReference type="PANTHER" id="PTHR46263">
    <property type="entry name" value="ARMADILLO REPEAT-CONTAINING PROTEIN 7"/>
    <property type="match status" value="1"/>
</dbReference>
<dbReference type="InterPro" id="IPR011989">
    <property type="entry name" value="ARM-like"/>
</dbReference>
<dbReference type="PANTHER" id="PTHR46263:SF1">
    <property type="entry name" value="ARMADILLO REPEAT-CONTAINING PROTEIN 7"/>
    <property type="match status" value="1"/>
</dbReference>
<reference evidence="1" key="1">
    <citation type="submission" date="2014-11" db="EMBL/GenBank/DDBJ databases">
        <authorList>
            <person name="Geib S."/>
        </authorList>
    </citation>
    <scope>NUCLEOTIDE SEQUENCE</scope>
</reference>
<dbReference type="InterPro" id="IPR016024">
    <property type="entry name" value="ARM-type_fold"/>
</dbReference>
<organism evidence="1">
    <name type="scientific">Zeugodacus cucurbitae</name>
    <name type="common">Melon fruit fly</name>
    <name type="synonym">Bactrocera cucurbitae</name>
    <dbReference type="NCBI Taxonomy" id="28588"/>
    <lineage>
        <taxon>Eukaryota</taxon>
        <taxon>Metazoa</taxon>
        <taxon>Ecdysozoa</taxon>
        <taxon>Arthropoda</taxon>
        <taxon>Hexapoda</taxon>
        <taxon>Insecta</taxon>
        <taxon>Pterygota</taxon>
        <taxon>Neoptera</taxon>
        <taxon>Endopterygota</taxon>
        <taxon>Diptera</taxon>
        <taxon>Brachycera</taxon>
        <taxon>Muscomorpha</taxon>
        <taxon>Tephritoidea</taxon>
        <taxon>Tephritidae</taxon>
        <taxon>Zeugodacus</taxon>
        <taxon>Zeugodacus</taxon>
    </lineage>
</organism>
<proteinExistence type="predicted"/>
<dbReference type="SUPFAM" id="SSF48371">
    <property type="entry name" value="ARM repeat"/>
    <property type="match status" value="1"/>
</dbReference>
<gene>
    <name evidence="1" type="primary">Armc7</name>
    <name evidence="1" type="ORF">g.12247</name>
</gene>
<dbReference type="InterPro" id="IPR042462">
    <property type="entry name" value="ARMC7"/>
</dbReference>
<dbReference type="AlphaFoldDB" id="A0A0A1WRU1"/>
<accession>A0A0A1WRU1</accession>
<sequence length="204" mass="23130">MFSSHAHLKRRTPEGGIPRPDYIEHLVEEYYTTTDLEAKEQVTANLTNFAYDPINWRYLKEAGALDVFEDCVKSPNERLQLHAIAGYCNICLDHVAFKFITNIDAFAQISRLLHATEATDIQLNCIALLYQLLSAYSCIQEQKSLIATPCLLKKITQLRNESTDLRVKNIATLFCEDFGTRSEEVVDSKNVLTTVKTVPKSVNN</sequence>